<proteinExistence type="predicted"/>
<comment type="caution">
    <text evidence="2">The sequence shown here is derived from an EMBL/GenBank/DDBJ whole genome shotgun (WGS) entry which is preliminary data.</text>
</comment>
<sequence>QKQKAAAAKVEARLESMAEKPKAASCGTRPEAPLPPAAPVPVEKPAPAPTPVVVEEAMM</sequence>
<dbReference type="Proteomes" id="UP001152797">
    <property type="component" value="Unassembled WGS sequence"/>
</dbReference>
<dbReference type="EMBL" id="CAMXCT030000162">
    <property type="protein sequence ID" value="CAL4762167.1"/>
    <property type="molecule type" value="Genomic_DNA"/>
</dbReference>
<organism evidence="2">
    <name type="scientific">Cladocopium goreaui</name>
    <dbReference type="NCBI Taxonomy" id="2562237"/>
    <lineage>
        <taxon>Eukaryota</taxon>
        <taxon>Sar</taxon>
        <taxon>Alveolata</taxon>
        <taxon>Dinophyceae</taxon>
        <taxon>Suessiales</taxon>
        <taxon>Symbiodiniaceae</taxon>
        <taxon>Cladocopium</taxon>
    </lineage>
</organism>
<evidence type="ECO:0000256" key="1">
    <source>
        <dbReference type="SAM" id="MobiDB-lite"/>
    </source>
</evidence>
<feature type="compositionally biased region" description="Pro residues" evidence="1">
    <location>
        <begin position="32"/>
        <end position="46"/>
    </location>
</feature>
<feature type="compositionally biased region" description="Basic and acidic residues" evidence="1">
    <location>
        <begin position="10"/>
        <end position="22"/>
    </location>
</feature>
<feature type="non-terminal residue" evidence="2">
    <location>
        <position position="1"/>
    </location>
</feature>
<protein>
    <submittedName>
        <fullName evidence="2">Uncharacterized protein</fullName>
    </submittedName>
</protein>
<feature type="region of interest" description="Disordered" evidence="1">
    <location>
        <begin position="1"/>
        <end position="46"/>
    </location>
</feature>
<accession>A0A9P1FHI5</accession>
<reference evidence="2" key="1">
    <citation type="submission" date="2022-10" db="EMBL/GenBank/DDBJ databases">
        <authorList>
            <person name="Chen Y."/>
            <person name="Dougan E. K."/>
            <person name="Chan C."/>
            <person name="Rhodes N."/>
            <person name="Thang M."/>
        </authorList>
    </citation>
    <scope>NUCLEOTIDE SEQUENCE</scope>
</reference>
<feature type="non-terminal residue" evidence="2">
    <location>
        <position position="59"/>
    </location>
</feature>
<dbReference type="AlphaFoldDB" id="A0A9P1FHI5"/>
<evidence type="ECO:0000313" key="3">
    <source>
        <dbReference type="EMBL" id="CAL1128230.1"/>
    </source>
</evidence>
<reference evidence="3" key="2">
    <citation type="submission" date="2024-04" db="EMBL/GenBank/DDBJ databases">
        <authorList>
            <person name="Chen Y."/>
            <person name="Shah S."/>
            <person name="Dougan E. K."/>
            <person name="Thang M."/>
            <person name="Chan C."/>
        </authorList>
    </citation>
    <scope>NUCLEOTIDE SEQUENCE [LARGE SCALE GENOMIC DNA]</scope>
</reference>
<dbReference type="EMBL" id="CAMXCT020000162">
    <property type="protein sequence ID" value="CAL1128230.1"/>
    <property type="molecule type" value="Genomic_DNA"/>
</dbReference>
<dbReference type="EMBL" id="CAMXCT010000162">
    <property type="protein sequence ID" value="CAI3974855.1"/>
    <property type="molecule type" value="Genomic_DNA"/>
</dbReference>
<keyword evidence="4" id="KW-1185">Reference proteome</keyword>
<evidence type="ECO:0000313" key="4">
    <source>
        <dbReference type="Proteomes" id="UP001152797"/>
    </source>
</evidence>
<gene>
    <name evidence="2" type="ORF">C1SCF055_LOCUS3221</name>
</gene>
<evidence type="ECO:0000313" key="2">
    <source>
        <dbReference type="EMBL" id="CAI3974855.1"/>
    </source>
</evidence>
<name>A0A9P1FHI5_9DINO</name>